<comment type="caution">
    <text evidence="1">The sequence shown here is derived from an EMBL/GenBank/DDBJ whole genome shotgun (WGS) entry which is preliminary data.</text>
</comment>
<proteinExistence type="predicted"/>
<dbReference type="OrthoDB" id="8400796at2"/>
<name>A0A2T5AIC7_MYCDI</name>
<evidence type="ECO:0000313" key="1">
    <source>
        <dbReference type="EMBL" id="PTM86476.1"/>
    </source>
</evidence>
<organism evidence="1 2">
    <name type="scientific">Mycoplana dimorpha</name>
    <dbReference type="NCBI Taxonomy" id="28320"/>
    <lineage>
        <taxon>Bacteria</taxon>
        <taxon>Pseudomonadati</taxon>
        <taxon>Pseudomonadota</taxon>
        <taxon>Alphaproteobacteria</taxon>
        <taxon>Hyphomicrobiales</taxon>
        <taxon>Rhizobiaceae</taxon>
        <taxon>Mycoplana</taxon>
    </lineage>
</organism>
<dbReference type="RefSeq" id="WP_146165127.1">
    <property type="nucleotide sequence ID" value="NZ_JBHEEX010000027.1"/>
</dbReference>
<dbReference type="Proteomes" id="UP000241247">
    <property type="component" value="Unassembled WGS sequence"/>
</dbReference>
<gene>
    <name evidence="1" type="ORF">C7449_1176</name>
</gene>
<dbReference type="AlphaFoldDB" id="A0A2T5AIC7"/>
<evidence type="ECO:0000313" key="2">
    <source>
        <dbReference type="Proteomes" id="UP000241247"/>
    </source>
</evidence>
<protein>
    <submittedName>
        <fullName evidence="1">Uncharacterized protein</fullName>
    </submittedName>
</protein>
<keyword evidence="2" id="KW-1185">Reference proteome</keyword>
<accession>A0A2T5AIC7</accession>
<sequence length="68" mass="7574">MINVLDSAEMGMFAPEDLVTIQKVFEELCSERGIAKGSADARSLARSILRHYSHGVRDPEKLDAILRD</sequence>
<dbReference type="EMBL" id="PZZZ01000017">
    <property type="protein sequence ID" value="PTM86476.1"/>
    <property type="molecule type" value="Genomic_DNA"/>
</dbReference>
<reference evidence="1 2" key="1">
    <citation type="submission" date="2018-04" db="EMBL/GenBank/DDBJ databases">
        <title>Genomic Encyclopedia of Type Strains, Phase IV (KMG-IV): sequencing the most valuable type-strain genomes for metagenomic binning, comparative biology and taxonomic classification.</title>
        <authorList>
            <person name="Goeker M."/>
        </authorList>
    </citation>
    <scope>NUCLEOTIDE SEQUENCE [LARGE SCALE GENOMIC DNA]</scope>
    <source>
        <strain evidence="1 2">DSM 7138</strain>
    </source>
</reference>